<dbReference type="RefSeq" id="WP_133218010.1">
    <property type="nucleotide sequence ID" value="NZ_NRSG01000001.1"/>
</dbReference>
<accession>A0ABS1CQG3</accession>
<reference evidence="1 2" key="1">
    <citation type="journal article" date="2020" name="Microorganisms">
        <title>Osmotic Adaptation and Compatible Solute Biosynthesis of Phototrophic Bacteria as Revealed from Genome Analyses.</title>
        <authorList>
            <person name="Imhoff J.F."/>
            <person name="Rahn T."/>
            <person name="Kunzel S."/>
            <person name="Keller A."/>
            <person name="Neulinger S.C."/>
        </authorList>
    </citation>
    <scope>NUCLEOTIDE SEQUENCE [LARGE SCALE GENOMIC DNA]</scope>
    <source>
        <strain evidence="1 2">DSM 15382</strain>
    </source>
</reference>
<name>A0ABS1CQG3_9PROT</name>
<evidence type="ECO:0000313" key="2">
    <source>
        <dbReference type="Proteomes" id="UP000697995"/>
    </source>
</evidence>
<organism evidence="1 2">
    <name type="scientific">Paracraurococcus ruber</name>
    <dbReference type="NCBI Taxonomy" id="77675"/>
    <lineage>
        <taxon>Bacteria</taxon>
        <taxon>Pseudomonadati</taxon>
        <taxon>Pseudomonadota</taxon>
        <taxon>Alphaproteobacteria</taxon>
        <taxon>Acetobacterales</taxon>
        <taxon>Roseomonadaceae</taxon>
        <taxon>Paracraurococcus</taxon>
    </lineage>
</organism>
<protein>
    <recommendedName>
        <fullName evidence="3">RES domain-containing protein</fullName>
    </recommendedName>
</protein>
<dbReference type="EMBL" id="NRSG01000001">
    <property type="protein sequence ID" value="MBK1656681.1"/>
    <property type="molecule type" value="Genomic_DNA"/>
</dbReference>
<comment type="caution">
    <text evidence="1">The sequence shown here is derived from an EMBL/GenBank/DDBJ whole genome shotgun (WGS) entry which is preliminary data.</text>
</comment>
<proteinExistence type="predicted"/>
<gene>
    <name evidence="1" type="ORF">CKO45_00365</name>
</gene>
<evidence type="ECO:0000313" key="1">
    <source>
        <dbReference type="EMBL" id="MBK1656681.1"/>
    </source>
</evidence>
<evidence type="ECO:0008006" key="3">
    <source>
        <dbReference type="Google" id="ProtNLM"/>
    </source>
</evidence>
<dbReference type="Proteomes" id="UP000697995">
    <property type="component" value="Unassembled WGS sequence"/>
</dbReference>
<sequence length="88" mass="9679">MRVPWAKAGFTVIYSDRQRPTGYEYCLRRTFGGFSRAAGFALSLSEDLHHPLVMVIREGGEPARVLDLAAIRDLAAPDQAVPRALAHA</sequence>
<keyword evidence="2" id="KW-1185">Reference proteome</keyword>